<dbReference type="PANTHER" id="PTHR35870">
    <property type="entry name" value="PROTEIN, PUTATIVE (AFU_ORTHOLOGUE AFUA_5G03330)-RELATED"/>
    <property type="match status" value="1"/>
</dbReference>
<dbReference type="PANTHER" id="PTHR35870:SF6">
    <property type="entry name" value="MGS207 PROTEIN"/>
    <property type="match status" value="1"/>
</dbReference>
<keyword evidence="1" id="KW-0560">Oxidoreductase</keyword>
<proteinExistence type="predicted"/>
<gene>
    <name evidence="2" type="ORF">AWJ20_5211</name>
</gene>
<dbReference type="KEGG" id="slb:AWJ20_5211"/>
<name>A0A161HFF5_9ASCO</name>
<dbReference type="GeneID" id="30037429"/>
<evidence type="ECO:0000313" key="3">
    <source>
        <dbReference type="Proteomes" id="UP000189580"/>
    </source>
</evidence>
<dbReference type="AlphaFoldDB" id="A0A161HFF5"/>
<reference evidence="2 3" key="1">
    <citation type="submission" date="2016-02" db="EMBL/GenBank/DDBJ databases">
        <title>Complete genome sequence and transcriptome regulation of the pentose utilising yeast Sugiyamaella lignohabitans.</title>
        <authorList>
            <person name="Bellasio M."/>
            <person name="Peymann A."/>
            <person name="Valli M."/>
            <person name="Sipitzky M."/>
            <person name="Graf A."/>
            <person name="Sauer M."/>
            <person name="Marx H."/>
            <person name="Mattanovich D."/>
        </authorList>
    </citation>
    <scope>NUCLEOTIDE SEQUENCE [LARGE SCALE GENOMIC DNA]</scope>
    <source>
        <strain evidence="2 3">CBS 10342</strain>
    </source>
</reference>
<dbReference type="Proteomes" id="UP000189580">
    <property type="component" value="Chromosome d"/>
</dbReference>
<evidence type="ECO:0000313" key="2">
    <source>
        <dbReference type="EMBL" id="ANB14250.1"/>
    </source>
</evidence>
<accession>A0A161HFF5</accession>
<sequence>MGSGFSMLSASGSGIDGLGLKPPKTYGIQQSLESKRKLDFYLKGNHFNYNYMFNNRKFHNHLPHALVSAYFLGASPKQLEDLYEDSIQELVQWTEERPSEVTDDDWTDFFGRKNYDRAYFDYFTDKISESTKDWKVIAKQFYVDKYQADGEQPNLLSGLYSGLLHPLIHFGYAIEVDSPLIAIEALAMSCTEYNDLGKLLVDVVDSTPGSKTTDPVQILQDIRNDTDFDNQLSKPFENKLPVLIKKFDSKIKHYSERLDVSNPKEVVLKLLHAGTLILTTTHQVDKPVFDFFLLHILTSSHEMAEIILSPERGELVFPERFHSLLVKQLWTITVILYISQLRPLIKPEILPEMKEPIEDIWKRAIEKTLSGPQKFDSHSLKAVRAMLAAELLTKDTTGVYARAASHFANNKPDTEYGGRTNGKLLLDVKV</sequence>
<dbReference type="GO" id="GO:0016491">
    <property type="term" value="F:oxidoreductase activity"/>
    <property type="evidence" value="ECO:0007669"/>
    <property type="project" value="UniProtKB-KW"/>
</dbReference>
<keyword evidence="3" id="KW-1185">Reference proteome</keyword>
<dbReference type="OrthoDB" id="10265971at2759"/>
<dbReference type="Pfam" id="PF14027">
    <property type="entry name" value="Questin_oxidase"/>
    <property type="match status" value="1"/>
</dbReference>
<organism evidence="2 3">
    <name type="scientific">Sugiyamaella lignohabitans</name>
    <dbReference type="NCBI Taxonomy" id="796027"/>
    <lineage>
        <taxon>Eukaryota</taxon>
        <taxon>Fungi</taxon>
        <taxon>Dikarya</taxon>
        <taxon>Ascomycota</taxon>
        <taxon>Saccharomycotina</taxon>
        <taxon>Dipodascomycetes</taxon>
        <taxon>Dipodascales</taxon>
        <taxon>Trichomonascaceae</taxon>
        <taxon>Sugiyamaella</taxon>
    </lineage>
</organism>
<dbReference type="InterPro" id="IPR025337">
    <property type="entry name" value="Questin_oxidase-like"/>
</dbReference>
<dbReference type="RefSeq" id="XP_018736727.1">
    <property type="nucleotide sequence ID" value="XM_018882341.1"/>
</dbReference>
<protein>
    <submittedName>
        <fullName evidence="2">Uncharacterized protein</fullName>
    </submittedName>
</protein>
<evidence type="ECO:0000256" key="1">
    <source>
        <dbReference type="ARBA" id="ARBA00023002"/>
    </source>
</evidence>
<dbReference type="EMBL" id="CP014502">
    <property type="protein sequence ID" value="ANB14250.1"/>
    <property type="molecule type" value="Genomic_DNA"/>
</dbReference>